<dbReference type="GO" id="GO:0004674">
    <property type="term" value="F:protein serine/threonine kinase activity"/>
    <property type="evidence" value="ECO:0007669"/>
    <property type="project" value="UniProtKB-KW"/>
</dbReference>
<evidence type="ECO:0000259" key="1">
    <source>
        <dbReference type="Pfam" id="PF03781"/>
    </source>
</evidence>
<dbReference type="InterPro" id="IPR016187">
    <property type="entry name" value="CTDL_fold"/>
</dbReference>
<dbReference type="AlphaFoldDB" id="A0AAV3WML8"/>
<dbReference type="Gene3D" id="3.90.1580.10">
    <property type="entry name" value="paralog of FGE (formylglycine-generating enzyme)"/>
    <property type="match status" value="1"/>
</dbReference>
<dbReference type="InterPro" id="IPR005532">
    <property type="entry name" value="SUMF_dom"/>
</dbReference>
<keyword evidence="3" id="KW-1185">Reference proteome</keyword>
<accession>A0AAV3WML8</accession>
<dbReference type="EMBL" id="BLAY01000178">
    <property type="protein sequence ID" value="GET42714.1"/>
    <property type="molecule type" value="Genomic_DNA"/>
</dbReference>
<dbReference type="PANTHER" id="PTHR23150">
    <property type="entry name" value="SULFATASE MODIFYING FACTOR 1, 2"/>
    <property type="match status" value="1"/>
</dbReference>
<dbReference type="SUPFAM" id="SSF56436">
    <property type="entry name" value="C-type lectin-like"/>
    <property type="match status" value="1"/>
</dbReference>
<gene>
    <name evidence="2" type="ORF">MiSe_75320</name>
</gene>
<keyword evidence="2" id="KW-0418">Kinase</keyword>
<organism evidence="2 3">
    <name type="scientific">Microseira wollei NIES-4236</name>
    <dbReference type="NCBI Taxonomy" id="2530354"/>
    <lineage>
        <taxon>Bacteria</taxon>
        <taxon>Bacillati</taxon>
        <taxon>Cyanobacteriota</taxon>
        <taxon>Cyanophyceae</taxon>
        <taxon>Oscillatoriophycideae</taxon>
        <taxon>Aerosakkonematales</taxon>
        <taxon>Aerosakkonemataceae</taxon>
        <taxon>Microseira</taxon>
    </lineage>
</organism>
<sequence length="281" mass="31838">MTEQTFEFDVIKVNYQGEIIERTRQQNTCFQEDLGEGVILEMVFIPGGTFLMGSPNSESEDVTEKPQNELTVAPFYLGKYPVTQAQWHAVASLPKVKFDINPEPSKFKGANKPVDSISYVDALEFYFRLTEKTGKPYRLPTEAEWEYACRAGTTTPFHFGETITTEIANYDGDFTYSKEPKGVFRGETTEVGYFQVANAFGLYDMHGNIGEWCDSRYLPYKGGPQEIGDRAGYWLDFRNDRVLRGGTWTGSARGCRSATRFCCDMERRSSSVGMRVACSRQ</sequence>
<dbReference type="Proteomes" id="UP001050975">
    <property type="component" value="Unassembled WGS sequence"/>
</dbReference>
<proteinExistence type="predicted"/>
<keyword evidence="2" id="KW-0808">Transferase</keyword>
<dbReference type="Pfam" id="PF03781">
    <property type="entry name" value="FGE-sulfatase"/>
    <property type="match status" value="1"/>
</dbReference>
<reference evidence="2" key="1">
    <citation type="submission" date="2019-10" db="EMBL/GenBank/DDBJ databases">
        <title>Draft genome sequece of Microseira wollei NIES-4236.</title>
        <authorList>
            <person name="Yamaguchi H."/>
            <person name="Suzuki S."/>
            <person name="Kawachi M."/>
        </authorList>
    </citation>
    <scope>NUCLEOTIDE SEQUENCE</scope>
    <source>
        <strain evidence="2">NIES-4236</strain>
    </source>
</reference>
<evidence type="ECO:0000313" key="2">
    <source>
        <dbReference type="EMBL" id="GET42714.1"/>
    </source>
</evidence>
<name>A0AAV3WML8_9CYAN</name>
<dbReference type="GO" id="GO:0120147">
    <property type="term" value="F:formylglycine-generating oxidase activity"/>
    <property type="evidence" value="ECO:0007669"/>
    <property type="project" value="TreeGrafter"/>
</dbReference>
<feature type="domain" description="Sulfatase-modifying factor enzyme-like" evidence="1">
    <location>
        <begin position="41"/>
        <end position="277"/>
    </location>
</feature>
<keyword evidence="2" id="KW-0723">Serine/threonine-protein kinase</keyword>
<comment type="caution">
    <text evidence="2">The sequence shown here is derived from an EMBL/GenBank/DDBJ whole genome shotgun (WGS) entry which is preliminary data.</text>
</comment>
<dbReference type="InterPro" id="IPR051043">
    <property type="entry name" value="Sulfatase_Mod_Factor_Kinase"/>
</dbReference>
<dbReference type="InterPro" id="IPR042095">
    <property type="entry name" value="SUMF_sf"/>
</dbReference>
<dbReference type="RefSeq" id="WP_226590676.1">
    <property type="nucleotide sequence ID" value="NZ_BLAY01000178.1"/>
</dbReference>
<protein>
    <submittedName>
        <fullName evidence="2">Serine/threonine protein kinase</fullName>
    </submittedName>
</protein>
<dbReference type="PANTHER" id="PTHR23150:SF19">
    <property type="entry name" value="FORMYLGLYCINE-GENERATING ENZYME"/>
    <property type="match status" value="1"/>
</dbReference>
<evidence type="ECO:0000313" key="3">
    <source>
        <dbReference type="Proteomes" id="UP001050975"/>
    </source>
</evidence>